<comment type="similarity">
    <text evidence="1">Belongs to the amidase family.</text>
</comment>
<dbReference type="GO" id="GO:0003824">
    <property type="term" value="F:catalytic activity"/>
    <property type="evidence" value="ECO:0007669"/>
    <property type="project" value="InterPro"/>
</dbReference>
<dbReference type="InterPro" id="IPR023631">
    <property type="entry name" value="Amidase_dom"/>
</dbReference>
<proteinExistence type="inferred from homology"/>
<reference evidence="3 4" key="1">
    <citation type="submission" date="2020-02" db="EMBL/GenBank/DDBJ databases">
        <title>Whole-genome analyses of novel actinobacteria.</title>
        <authorList>
            <person name="Sahin N."/>
            <person name="Gencbay T."/>
        </authorList>
    </citation>
    <scope>NUCLEOTIDE SEQUENCE [LARGE SCALE GENOMIC DNA]</scope>
    <source>
        <strain evidence="3 4">HC44</strain>
    </source>
</reference>
<dbReference type="Gene3D" id="3.90.1300.10">
    <property type="entry name" value="Amidase signature (AS) domain"/>
    <property type="match status" value="1"/>
</dbReference>
<sequence length="478" mass="50164">MDHDIAFMSAIELAREYRSRKLSPVEVVDALITRIEEHNPKINAFVTTTFEAAREDARRAEQVFAGGSDDAPPLLGIPLTIKDLTPTAGVRTTYGSLHFADHVPTEDGVIWARLKAAGAVLLGKTTTPEFGGHSVTESPLTGVTNNPWDLARTTGGSSGGAAAAIAAGFGPLAVGSDGGGSIRVPSSYCGVVGLKASIGRIPRYPEAQAFESVGAVGPMTRTVADNALMLSVVAGPHSREPYSLMESGVDYLALAQTGSLAGVRVAVSPELGNPPIQSCVREAVLAAAGVFGAELGAVVSPVDVHLPDPMEYFVKWWGPIIAAGMGELVDHMSEPELTHPLIRSFMKRADGVSAKEFAHTAFTERQQIHEAFASVFDDHELLIWATTPTTAFPHPGPAGGPLTVAGAEVSEPAFDNQRLTEAISHAGYPAISIPCGFDADGLPIGLQIAGRHGQDATVLRAALAFESARPWAHRRPAL</sequence>
<keyword evidence="4" id="KW-1185">Reference proteome</keyword>
<dbReference type="InterPro" id="IPR020556">
    <property type="entry name" value="Amidase_CS"/>
</dbReference>
<evidence type="ECO:0000313" key="3">
    <source>
        <dbReference type="EMBL" id="NGO11360.1"/>
    </source>
</evidence>
<dbReference type="PANTHER" id="PTHR11895">
    <property type="entry name" value="TRANSAMIDASE"/>
    <property type="match status" value="1"/>
</dbReference>
<evidence type="ECO:0000256" key="1">
    <source>
        <dbReference type="ARBA" id="ARBA00009199"/>
    </source>
</evidence>
<dbReference type="PROSITE" id="PS00571">
    <property type="entry name" value="AMIDASES"/>
    <property type="match status" value="1"/>
</dbReference>
<dbReference type="RefSeq" id="WP_165263719.1">
    <property type="nucleotide sequence ID" value="NZ_JAAKZY010000101.1"/>
</dbReference>
<accession>A0A6G4VC04</accession>
<dbReference type="EMBL" id="JAAKZY010000101">
    <property type="protein sequence ID" value="NGO11360.1"/>
    <property type="molecule type" value="Genomic_DNA"/>
</dbReference>
<organism evidence="3 4">
    <name type="scientific">Streptomyces scabichelini</name>
    <dbReference type="NCBI Taxonomy" id="2711217"/>
    <lineage>
        <taxon>Bacteria</taxon>
        <taxon>Bacillati</taxon>
        <taxon>Actinomycetota</taxon>
        <taxon>Actinomycetes</taxon>
        <taxon>Kitasatosporales</taxon>
        <taxon>Streptomycetaceae</taxon>
        <taxon>Streptomyces</taxon>
    </lineage>
</organism>
<dbReference type="AlphaFoldDB" id="A0A6G4VC04"/>
<dbReference type="Pfam" id="PF01425">
    <property type="entry name" value="Amidase"/>
    <property type="match status" value="1"/>
</dbReference>
<comment type="caution">
    <text evidence="3">The sequence shown here is derived from an EMBL/GenBank/DDBJ whole genome shotgun (WGS) entry which is preliminary data.</text>
</comment>
<dbReference type="InterPro" id="IPR000120">
    <property type="entry name" value="Amidase"/>
</dbReference>
<protein>
    <submittedName>
        <fullName evidence="3">Amidase</fullName>
    </submittedName>
</protein>
<evidence type="ECO:0000259" key="2">
    <source>
        <dbReference type="Pfam" id="PF01425"/>
    </source>
</evidence>
<feature type="domain" description="Amidase" evidence="2">
    <location>
        <begin position="26"/>
        <end position="459"/>
    </location>
</feature>
<gene>
    <name evidence="3" type="ORF">G5C60_28090</name>
</gene>
<name>A0A6G4VC04_9ACTN</name>
<dbReference type="PANTHER" id="PTHR11895:SF7">
    <property type="entry name" value="GLUTAMYL-TRNA(GLN) AMIDOTRANSFERASE SUBUNIT A, MITOCHONDRIAL"/>
    <property type="match status" value="1"/>
</dbReference>
<evidence type="ECO:0000313" key="4">
    <source>
        <dbReference type="Proteomes" id="UP000472335"/>
    </source>
</evidence>
<dbReference type="Proteomes" id="UP000472335">
    <property type="component" value="Unassembled WGS sequence"/>
</dbReference>
<dbReference type="InterPro" id="IPR036928">
    <property type="entry name" value="AS_sf"/>
</dbReference>
<dbReference type="SUPFAM" id="SSF75304">
    <property type="entry name" value="Amidase signature (AS) enzymes"/>
    <property type="match status" value="1"/>
</dbReference>